<dbReference type="EMBL" id="MU072949">
    <property type="protein sequence ID" value="KAF5825458.1"/>
    <property type="molecule type" value="Genomic_DNA"/>
</dbReference>
<feature type="non-terminal residue" evidence="3">
    <location>
        <position position="177"/>
    </location>
</feature>
<feature type="signal peptide" evidence="2">
    <location>
        <begin position="1"/>
        <end position="21"/>
    </location>
</feature>
<feature type="chain" id="PRO_5045831380" description="Encoded protein" evidence="2">
    <location>
        <begin position="22"/>
        <end position="177"/>
    </location>
</feature>
<feature type="compositionally biased region" description="Basic and acidic residues" evidence="1">
    <location>
        <begin position="88"/>
        <end position="106"/>
    </location>
</feature>
<accession>A0ABQ7FTI0</accession>
<keyword evidence="4" id="KW-1185">Reference proteome</keyword>
<gene>
    <name evidence="3" type="ORF">DUNSADRAFT_9705</name>
</gene>
<name>A0ABQ7FTI0_DUNSA</name>
<comment type="caution">
    <text evidence="3">The sequence shown here is derived from an EMBL/GenBank/DDBJ whole genome shotgun (WGS) entry which is preliminary data.</text>
</comment>
<evidence type="ECO:0000256" key="2">
    <source>
        <dbReference type="SAM" id="SignalP"/>
    </source>
</evidence>
<evidence type="ECO:0000313" key="4">
    <source>
        <dbReference type="Proteomes" id="UP000815325"/>
    </source>
</evidence>
<protein>
    <recommendedName>
        <fullName evidence="5">Encoded protein</fullName>
    </recommendedName>
</protein>
<proteinExistence type="predicted"/>
<evidence type="ECO:0008006" key="5">
    <source>
        <dbReference type="Google" id="ProtNLM"/>
    </source>
</evidence>
<dbReference type="Proteomes" id="UP000815325">
    <property type="component" value="Unassembled WGS sequence"/>
</dbReference>
<keyword evidence="2" id="KW-0732">Signal</keyword>
<sequence>MSGLPIRRLLLALEHLGPSSGALFNATSLCQQDPQKISSVPGMLHPKSEDIVQAHGLTGHPCAPNSRVMSSFAARNGHIRRHCQISDSSREQTEVDASRKVDREGKGNTSSLTKSGGTSSTAEAAKAEELRQQQWDLEDDLWGDHFTGGGVREPTVSEEGELNLPSGMEIVGMAAMG</sequence>
<feature type="region of interest" description="Disordered" evidence="1">
    <location>
        <begin position="85"/>
        <end position="124"/>
    </location>
</feature>
<feature type="region of interest" description="Disordered" evidence="1">
    <location>
        <begin position="141"/>
        <end position="160"/>
    </location>
</feature>
<reference evidence="3" key="1">
    <citation type="submission" date="2017-08" db="EMBL/GenBank/DDBJ databases">
        <authorList>
            <person name="Polle J.E."/>
            <person name="Barry K."/>
            <person name="Cushman J."/>
            <person name="Schmutz J."/>
            <person name="Tran D."/>
            <person name="Hathwaick L.T."/>
            <person name="Yim W.C."/>
            <person name="Jenkins J."/>
            <person name="Mckie-Krisberg Z.M."/>
            <person name="Prochnik S."/>
            <person name="Lindquist E."/>
            <person name="Dockter R.B."/>
            <person name="Adam C."/>
            <person name="Molina H."/>
            <person name="Bunkerborg J."/>
            <person name="Jin E."/>
            <person name="Buchheim M."/>
            <person name="Magnuson J."/>
        </authorList>
    </citation>
    <scope>NUCLEOTIDE SEQUENCE</scope>
    <source>
        <strain evidence="3">CCAP 19/18</strain>
    </source>
</reference>
<evidence type="ECO:0000256" key="1">
    <source>
        <dbReference type="SAM" id="MobiDB-lite"/>
    </source>
</evidence>
<evidence type="ECO:0000313" key="3">
    <source>
        <dbReference type="EMBL" id="KAF5825458.1"/>
    </source>
</evidence>
<organism evidence="3 4">
    <name type="scientific">Dunaliella salina</name>
    <name type="common">Green alga</name>
    <name type="synonym">Protococcus salinus</name>
    <dbReference type="NCBI Taxonomy" id="3046"/>
    <lineage>
        <taxon>Eukaryota</taxon>
        <taxon>Viridiplantae</taxon>
        <taxon>Chlorophyta</taxon>
        <taxon>core chlorophytes</taxon>
        <taxon>Chlorophyceae</taxon>
        <taxon>CS clade</taxon>
        <taxon>Chlamydomonadales</taxon>
        <taxon>Dunaliellaceae</taxon>
        <taxon>Dunaliella</taxon>
    </lineage>
</organism>
<feature type="compositionally biased region" description="Low complexity" evidence="1">
    <location>
        <begin position="107"/>
        <end position="124"/>
    </location>
</feature>